<keyword evidence="3" id="KW-1185">Reference proteome</keyword>
<accession>A0A0K9PEP8</accession>
<comment type="caution">
    <text evidence="2">The sequence shown here is derived from an EMBL/GenBank/DDBJ whole genome shotgun (WGS) entry which is preliminary data.</text>
</comment>
<reference evidence="3" key="1">
    <citation type="journal article" date="2016" name="Nature">
        <title>The genome of the seagrass Zostera marina reveals angiosperm adaptation to the sea.</title>
        <authorList>
            <person name="Olsen J.L."/>
            <person name="Rouze P."/>
            <person name="Verhelst B."/>
            <person name="Lin Y.-C."/>
            <person name="Bayer T."/>
            <person name="Collen J."/>
            <person name="Dattolo E."/>
            <person name="De Paoli E."/>
            <person name="Dittami S."/>
            <person name="Maumus F."/>
            <person name="Michel G."/>
            <person name="Kersting A."/>
            <person name="Lauritano C."/>
            <person name="Lohaus R."/>
            <person name="Toepel M."/>
            <person name="Tonon T."/>
            <person name="Vanneste K."/>
            <person name="Amirebrahimi M."/>
            <person name="Brakel J."/>
            <person name="Bostroem C."/>
            <person name="Chovatia M."/>
            <person name="Grimwood J."/>
            <person name="Jenkins J.W."/>
            <person name="Jueterbock A."/>
            <person name="Mraz A."/>
            <person name="Stam W.T."/>
            <person name="Tice H."/>
            <person name="Bornberg-Bauer E."/>
            <person name="Green P.J."/>
            <person name="Pearson G.A."/>
            <person name="Procaccini G."/>
            <person name="Duarte C.M."/>
            <person name="Schmutz J."/>
            <person name="Reusch T.B.H."/>
            <person name="Van de Peer Y."/>
        </authorList>
    </citation>
    <scope>NUCLEOTIDE SEQUENCE [LARGE SCALE GENOMIC DNA]</scope>
    <source>
        <strain evidence="3">cv. Finnish</strain>
    </source>
</reference>
<evidence type="ECO:0000256" key="1">
    <source>
        <dbReference type="SAM" id="MobiDB-lite"/>
    </source>
</evidence>
<dbReference type="EMBL" id="LFYR01000911">
    <property type="protein sequence ID" value="KMZ67436.1"/>
    <property type="molecule type" value="Genomic_DNA"/>
</dbReference>
<organism evidence="2 3">
    <name type="scientific">Zostera marina</name>
    <name type="common">Eelgrass</name>
    <dbReference type="NCBI Taxonomy" id="29655"/>
    <lineage>
        <taxon>Eukaryota</taxon>
        <taxon>Viridiplantae</taxon>
        <taxon>Streptophyta</taxon>
        <taxon>Embryophyta</taxon>
        <taxon>Tracheophyta</taxon>
        <taxon>Spermatophyta</taxon>
        <taxon>Magnoliopsida</taxon>
        <taxon>Liliopsida</taxon>
        <taxon>Zosteraceae</taxon>
        <taxon>Zostera</taxon>
    </lineage>
</organism>
<name>A0A0K9PEP8_ZOSMR</name>
<protein>
    <submittedName>
        <fullName evidence="2">Uncharacterized protein</fullName>
    </submittedName>
</protein>
<feature type="region of interest" description="Disordered" evidence="1">
    <location>
        <begin position="77"/>
        <end position="100"/>
    </location>
</feature>
<evidence type="ECO:0000313" key="3">
    <source>
        <dbReference type="Proteomes" id="UP000036987"/>
    </source>
</evidence>
<dbReference type="Proteomes" id="UP000036987">
    <property type="component" value="Unassembled WGS sequence"/>
</dbReference>
<dbReference type="AlphaFoldDB" id="A0A0K9PEP8"/>
<gene>
    <name evidence="2" type="ORF">ZOSMA_268G00050</name>
</gene>
<sequence>METLGMSNTVVSLSRSNFFATAVKHQPMLLSVSCTKDGDRTANNDASDSLKIFKNTIFIPIGPINLMSVQSSKKRDYVPKISPDSDSNVCDEMTEQEDGF</sequence>
<proteinExistence type="predicted"/>
<evidence type="ECO:0000313" key="2">
    <source>
        <dbReference type="EMBL" id="KMZ67436.1"/>
    </source>
</evidence>